<dbReference type="Pfam" id="PF00933">
    <property type="entry name" value="Glyco_hydro_3"/>
    <property type="match status" value="1"/>
</dbReference>
<name>A0ABT3TD09_9GAMM</name>
<dbReference type="SMART" id="SM01217">
    <property type="entry name" value="Fn3_like"/>
    <property type="match status" value="1"/>
</dbReference>
<evidence type="ECO:0000256" key="1">
    <source>
        <dbReference type="ARBA" id="ARBA00000448"/>
    </source>
</evidence>
<dbReference type="InterPro" id="IPR017853">
    <property type="entry name" value="GH"/>
</dbReference>
<dbReference type="InterPro" id="IPR013783">
    <property type="entry name" value="Ig-like_fold"/>
</dbReference>
<gene>
    <name evidence="8" type="primary">bglX</name>
    <name evidence="8" type="ORF">EYC98_04725</name>
</gene>
<dbReference type="InterPro" id="IPR026891">
    <property type="entry name" value="Fn3-like"/>
</dbReference>
<keyword evidence="9" id="KW-1185">Reference proteome</keyword>
<keyword evidence="5" id="KW-0378">Hydrolase</keyword>
<accession>A0ABT3TD09</accession>
<feature type="domain" description="Fibronectin type III-like" evidence="7">
    <location>
        <begin position="662"/>
        <end position="731"/>
    </location>
</feature>
<dbReference type="PANTHER" id="PTHR30620:SF16">
    <property type="entry name" value="LYSOSOMAL BETA GLUCOSIDASE"/>
    <property type="match status" value="1"/>
</dbReference>
<evidence type="ECO:0000313" key="8">
    <source>
        <dbReference type="EMBL" id="MCX2980169.1"/>
    </source>
</evidence>
<comment type="caution">
    <text evidence="8">The sequence shown here is derived from an EMBL/GenBank/DDBJ whole genome shotgun (WGS) entry which is preliminary data.</text>
</comment>
<keyword evidence="4" id="KW-0732">Signal</keyword>
<dbReference type="SUPFAM" id="SSF52279">
    <property type="entry name" value="Beta-D-glucan exohydrolase, C-terminal domain"/>
    <property type="match status" value="1"/>
</dbReference>
<dbReference type="Pfam" id="PF14310">
    <property type="entry name" value="Fn3-like"/>
    <property type="match status" value="1"/>
</dbReference>
<keyword evidence="6" id="KW-0326">Glycosidase</keyword>
<evidence type="ECO:0000256" key="2">
    <source>
        <dbReference type="ARBA" id="ARBA00005336"/>
    </source>
</evidence>
<dbReference type="InterPro" id="IPR001764">
    <property type="entry name" value="Glyco_hydro_3_N"/>
</dbReference>
<dbReference type="Gene3D" id="2.60.40.10">
    <property type="entry name" value="Immunoglobulins"/>
    <property type="match status" value="1"/>
</dbReference>
<dbReference type="InterPro" id="IPR036962">
    <property type="entry name" value="Glyco_hydro_3_N_sf"/>
</dbReference>
<dbReference type="Gene3D" id="3.20.20.300">
    <property type="entry name" value="Glycoside hydrolase, family 3, N-terminal domain"/>
    <property type="match status" value="1"/>
</dbReference>
<sequence length="743" mass="79901">MTDNHIEVAAARQQPSQDAEASAALERAQTLLGRMTSAEKIGQLHQVNGGYSELEQQIRDGNVGSVINEVRMDTLNELQRIACEESRLGIPLLIGRDVIHGFRTIFPIPLGQAAAWDTQLIETCARVAAIEAASVGVNWTFAPMLDVSRDPRWGRIAESLSEDPYLCSHLGAAMVRGFQGDDLSQPGAIAACAKHFAGYGAVEGGIDYNTTNIPEIELRSTYLPSFKAALDAGAVTVMASFTDLNGVPATANEFLMQQVLRKEWGFGGFVVSDWDSIVQLSVHGLTANDAESALAAFDSGINMDMNSGVYSRNLGAALAAGAISETQLDAMVEPILATKFRLGLFENAYCDPASFPAAVNHDHRELAKQAAMKSCVLLKNANNTLPLLRETITSLAVIGPLADDGYEQLGTWVFDGDAADSITALAALQTALAPAITIHSARGVENTRSHNTDGFDAAIEAARQADSVVMFVGEEAILSGEAHCRADINLPGAQVQLIEAISELGKPLTLVIMAGRPLTLSNVIDKVDAILYAWHPGTMAGPAIADLLFGVSAPSAKLPVTFPRVVGQIPIYYGHKNTGKPPSHDTITSMEAIDNRAPQTSLGMSAFYLDAGFTPLFPFGFGLSYSRFEYRDLSLSAATLLPTDEIKVQVTLQNTGPCAAEEIVQLYIRDLVASVTRPVKELKGFQKHYLQSGASIRVEFSLSRSDLMFCNRHMEWVTEPGDFRVWVGGCSDTEMSADFRLEA</sequence>
<dbReference type="Proteomes" id="UP001143362">
    <property type="component" value="Unassembled WGS sequence"/>
</dbReference>
<dbReference type="Gene3D" id="3.40.50.1700">
    <property type="entry name" value="Glycoside hydrolase family 3 C-terminal domain"/>
    <property type="match status" value="1"/>
</dbReference>
<comment type="similarity">
    <text evidence="2">Belongs to the glycosyl hydrolase 3 family.</text>
</comment>
<dbReference type="RefSeq" id="WP_279244148.1">
    <property type="nucleotide sequence ID" value="NZ_SHNN01000001.1"/>
</dbReference>
<dbReference type="NCBIfam" id="NF011678">
    <property type="entry name" value="PRK15098.1"/>
    <property type="match status" value="1"/>
</dbReference>
<protein>
    <recommendedName>
        <fullName evidence="3">beta-glucosidase</fullName>
        <ecNumber evidence="3">3.2.1.21</ecNumber>
    </recommendedName>
</protein>
<dbReference type="PANTHER" id="PTHR30620">
    <property type="entry name" value="PERIPLASMIC BETA-GLUCOSIDASE-RELATED"/>
    <property type="match status" value="1"/>
</dbReference>
<dbReference type="EMBL" id="SHNN01000001">
    <property type="protein sequence ID" value="MCX2980169.1"/>
    <property type="molecule type" value="Genomic_DNA"/>
</dbReference>
<dbReference type="EC" id="3.2.1.21" evidence="3"/>
<dbReference type="Pfam" id="PF01915">
    <property type="entry name" value="Glyco_hydro_3_C"/>
    <property type="match status" value="1"/>
</dbReference>
<proteinExistence type="inferred from homology"/>
<evidence type="ECO:0000256" key="6">
    <source>
        <dbReference type="ARBA" id="ARBA00023295"/>
    </source>
</evidence>
<dbReference type="InterPro" id="IPR002772">
    <property type="entry name" value="Glyco_hydro_3_C"/>
</dbReference>
<dbReference type="InterPro" id="IPR051915">
    <property type="entry name" value="Cellulose_Degrad_GH3"/>
</dbReference>
<dbReference type="PRINTS" id="PR00133">
    <property type="entry name" value="GLHYDRLASE3"/>
</dbReference>
<comment type="catalytic activity">
    <reaction evidence="1">
        <text>Hydrolysis of terminal, non-reducing beta-D-glucosyl residues with release of beta-D-glucose.</text>
        <dbReference type="EC" id="3.2.1.21"/>
    </reaction>
</comment>
<evidence type="ECO:0000256" key="5">
    <source>
        <dbReference type="ARBA" id="ARBA00022801"/>
    </source>
</evidence>
<organism evidence="8 9">
    <name type="scientific">Candidatus Litorirhabdus singularis</name>
    <dbReference type="NCBI Taxonomy" id="2518993"/>
    <lineage>
        <taxon>Bacteria</taxon>
        <taxon>Pseudomonadati</taxon>
        <taxon>Pseudomonadota</taxon>
        <taxon>Gammaproteobacteria</taxon>
        <taxon>Cellvibrionales</taxon>
        <taxon>Halieaceae</taxon>
        <taxon>Candidatus Litorirhabdus</taxon>
    </lineage>
</organism>
<evidence type="ECO:0000256" key="4">
    <source>
        <dbReference type="ARBA" id="ARBA00022729"/>
    </source>
</evidence>
<evidence type="ECO:0000313" key="9">
    <source>
        <dbReference type="Proteomes" id="UP001143362"/>
    </source>
</evidence>
<dbReference type="InterPro" id="IPR036881">
    <property type="entry name" value="Glyco_hydro_3_C_sf"/>
</dbReference>
<dbReference type="SUPFAM" id="SSF51445">
    <property type="entry name" value="(Trans)glycosidases"/>
    <property type="match status" value="1"/>
</dbReference>
<evidence type="ECO:0000259" key="7">
    <source>
        <dbReference type="SMART" id="SM01217"/>
    </source>
</evidence>
<reference evidence="8" key="1">
    <citation type="submission" date="2019-02" db="EMBL/GenBank/DDBJ databases">
        <authorList>
            <person name="Li S.-H."/>
        </authorList>
    </citation>
    <scope>NUCLEOTIDE SEQUENCE</scope>
    <source>
        <strain evidence="8">IMCC14734</strain>
    </source>
</reference>
<evidence type="ECO:0000256" key="3">
    <source>
        <dbReference type="ARBA" id="ARBA00012744"/>
    </source>
</evidence>